<comment type="similarity">
    <text evidence="1 5 6">Belongs to the peptidase S8 family.</text>
</comment>
<organism evidence="10">
    <name type="scientific">Tetraselmis sp. GSL018</name>
    <dbReference type="NCBI Taxonomy" id="582737"/>
    <lineage>
        <taxon>Eukaryota</taxon>
        <taxon>Viridiplantae</taxon>
        <taxon>Chlorophyta</taxon>
        <taxon>core chlorophytes</taxon>
        <taxon>Chlorodendrophyceae</taxon>
        <taxon>Chlorodendrales</taxon>
        <taxon>Chlorodendraceae</taxon>
        <taxon>Tetraselmis</taxon>
    </lineage>
</organism>
<dbReference type="PROSITE" id="PS00136">
    <property type="entry name" value="SUBTILASE_ASP"/>
    <property type="match status" value="1"/>
</dbReference>
<proteinExistence type="inferred from homology"/>
<feature type="active site" description="Charge relay system" evidence="5">
    <location>
        <position position="283"/>
    </location>
</feature>
<keyword evidence="3 5" id="KW-0378">Hydrolase</keyword>
<evidence type="ECO:0000256" key="3">
    <source>
        <dbReference type="ARBA" id="ARBA00022801"/>
    </source>
</evidence>
<dbReference type="InterPro" id="IPR022398">
    <property type="entry name" value="Peptidase_S8_His-AS"/>
</dbReference>
<dbReference type="PANTHER" id="PTHR43399:SF4">
    <property type="entry name" value="CELL WALL-ASSOCIATED PROTEASE"/>
    <property type="match status" value="1"/>
</dbReference>
<dbReference type="GO" id="GO:0006508">
    <property type="term" value="P:proteolysis"/>
    <property type="evidence" value="ECO:0007669"/>
    <property type="project" value="UniProtKB-KW"/>
</dbReference>
<evidence type="ECO:0000256" key="7">
    <source>
        <dbReference type="SAM" id="MobiDB-lite"/>
    </source>
</evidence>
<dbReference type="InterPro" id="IPR023828">
    <property type="entry name" value="Peptidase_S8_Ser-AS"/>
</dbReference>
<dbReference type="EMBL" id="GBEZ01025758">
    <property type="protein sequence ID" value="JAC61368.1"/>
    <property type="molecule type" value="Transcribed_RNA"/>
</dbReference>
<dbReference type="InterPro" id="IPR015500">
    <property type="entry name" value="Peptidase_S8_subtilisin-rel"/>
</dbReference>
<dbReference type="InterPro" id="IPR051048">
    <property type="entry name" value="Peptidase_S8/S53_subtilisin"/>
</dbReference>
<feature type="region of interest" description="Disordered" evidence="7">
    <location>
        <begin position="161"/>
        <end position="189"/>
    </location>
</feature>
<gene>
    <name evidence="10" type="ORF">TSPGSL018_26463</name>
</gene>
<dbReference type="SUPFAM" id="SSF52743">
    <property type="entry name" value="Subtilisin-like"/>
    <property type="match status" value="1"/>
</dbReference>
<feature type="transmembrane region" description="Helical" evidence="8">
    <location>
        <begin position="50"/>
        <end position="72"/>
    </location>
</feature>
<dbReference type="PRINTS" id="PR00723">
    <property type="entry name" value="SUBTILISIN"/>
</dbReference>
<dbReference type="PROSITE" id="PS00137">
    <property type="entry name" value="SUBTILASE_HIS"/>
    <property type="match status" value="1"/>
</dbReference>
<evidence type="ECO:0000256" key="1">
    <source>
        <dbReference type="ARBA" id="ARBA00011073"/>
    </source>
</evidence>
<evidence type="ECO:0000256" key="5">
    <source>
        <dbReference type="PROSITE-ProRule" id="PRU01240"/>
    </source>
</evidence>
<dbReference type="InterPro" id="IPR034204">
    <property type="entry name" value="PfSUB1-like_cat_dom"/>
</dbReference>
<feature type="domain" description="Peptidase S8/S53" evidence="9">
    <location>
        <begin position="218"/>
        <end position="472"/>
    </location>
</feature>
<name>A0A061QNS3_9CHLO</name>
<dbReference type="PROSITE" id="PS00138">
    <property type="entry name" value="SUBTILASE_SER"/>
    <property type="match status" value="1"/>
</dbReference>
<keyword evidence="2 5" id="KW-0645">Protease</keyword>
<evidence type="ECO:0000259" key="9">
    <source>
        <dbReference type="Pfam" id="PF00082"/>
    </source>
</evidence>
<dbReference type="InterPro" id="IPR000209">
    <property type="entry name" value="Peptidase_S8/S53_dom"/>
</dbReference>
<keyword evidence="4 5" id="KW-0720">Serine protease</keyword>
<evidence type="ECO:0000313" key="10">
    <source>
        <dbReference type="EMBL" id="JAC61368.1"/>
    </source>
</evidence>
<dbReference type="PROSITE" id="PS51892">
    <property type="entry name" value="SUBTILASE"/>
    <property type="match status" value="1"/>
</dbReference>
<evidence type="ECO:0000256" key="2">
    <source>
        <dbReference type="ARBA" id="ARBA00022670"/>
    </source>
</evidence>
<accession>A0A061QNS3</accession>
<feature type="active site" description="Charge relay system" evidence="5">
    <location>
        <position position="442"/>
    </location>
</feature>
<evidence type="ECO:0000256" key="6">
    <source>
        <dbReference type="RuleBase" id="RU003355"/>
    </source>
</evidence>
<dbReference type="Pfam" id="PF00082">
    <property type="entry name" value="Peptidase_S8"/>
    <property type="match status" value="1"/>
</dbReference>
<keyword evidence="8" id="KW-0812">Transmembrane</keyword>
<dbReference type="InterPro" id="IPR036852">
    <property type="entry name" value="Peptidase_S8/S53_dom_sf"/>
</dbReference>
<dbReference type="GO" id="GO:0004252">
    <property type="term" value="F:serine-type endopeptidase activity"/>
    <property type="evidence" value="ECO:0007669"/>
    <property type="project" value="UniProtKB-UniRule"/>
</dbReference>
<dbReference type="Gene3D" id="3.40.50.200">
    <property type="entry name" value="Peptidase S8/S53 domain"/>
    <property type="match status" value="1"/>
</dbReference>
<evidence type="ECO:0000256" key="8">
    <source>
        <dbReference type="SAM" id="Phobius"/>
    </source>
</evidence>
<sequence>MWLKSFAASNGEASDETCREANFVVEMRADCSHTAAPASTPGQRRRRLPYLLLVAVLLLVALGATAAFVLLLPSPARQDQAASSRIIVKFKDGADMDHALEGLDGIERVRITSGGRIAIVDMSGTGLAGEGLRLLHGSDLVEVAEEDQRLQLEDWELVSRGPVLEEDDFPPQELTGDGSPSGAAPNDAGYSYQWNLQGLGLEAAAGLPGAWQRSRGSRSIKVCVVDSGVDYTHPDLAANIWTNPGEVPGNGIDDDGNGFVDDVHGYNFVDDNGDPMDSTNHGHGTHVAGIIGAVGGNKIGLTGVAQEVSIIACKFLEEDGGGFISDAIQCMDYCESVGAHITTTSAGSPTQSESFRAAVEAATTDLLLVCSAGNDGVDTNFVGHYPSGFSVQNKMSIAASAPSGLLAKFSNWGTRSIDLVAPGGGIWSTYPGRRYKKMEGTSMAVPHVAGAAALLLSVEPSLSPGVVKGLLNGAVERSPFLETSIQSGGALHAGRAAAALGPVSELFSSAGGFDLSYSSVRFDPAPGGLGAYACRAKGVSALPVDPMGGEDLALSGERQSAEVQLSTPFPIGGRKASAAAVHLDGRITFEDPGSDASRPSLSAMAAVRQVLPMWTGLGTDSRSRVSVKEEAGHTAFTFEEMVFGGGRVTFQAVLGPTGTVTMSWLGISAAADDTRQAIVVGLNSIPRSAPPEGPLPVDLSELRSCPGPAPLIPGVSPRPPPLRLYSSREASDLSTATLCFSFGNNSAGGVSGCAKPVPAESVWVDPVGGLVKPRPLLAASDWVEIPFVKSKAILSIGRNGEAIRSIYVTGRAEILFGGPSAQAAGSDLLLQQLAGPRLSVLASDGWYSHGGILVDHKQLAEGLVVTLSVGTDRGAPLAQVQLSWDGEACVTYARLPSKDALPSELVVGASGFSVDAATSGERPKGFWETDMGRMPACRGKDPSAATLLMPAEVFPPGVEFDLQRRQLRFTPLSSSTMGMCLDPGQLERFPVNPQGGSRVSVDGTSMKQLLLNWESNGERKGWPMLGRTYDRVLVAADGYLAFDSLVSDEAASERALHRTRRVAAMFSTLNLGDSPSVTSRLFPDRLAVTFENLPLRGASVARSSNSFQVVLHSDGRIDIAILAADSIAFAARAVGVSGGAFPPGWRQADLSAAPACVPMLSEAFGRERAFDMEFKTLVLQPRDPAKNDLGQVSTATLADWDVCVQPLAGRRFPAAAGSDRAARFEALSLQDDGSAVVLFRDGMVFPFLGTDYRHVHVGSNGYLTFDQRDSDPFSDLGSHLISKRISLFATDLDPSQPGASVWVWHLPDRVITTFQDVPVKGSGTTASFQVTLLQTGAVSVSYLSCGSNAASAVVGLSGGGAMSPTWQPIDFTDYAGGGGRCT</sequence>
<evidence type="ECO:0000256" key="4">
    <source>
        <dbReference type="ARBA" id="ARBA00022825"/>
    </source>
</evidence>
<protein>
    <submittedName>
        <fullName evidence="10">Peptidase s8</fullName>
    </submittedName>
</protein>
<dbReference type="InterPro" id="IPR023827">
    <property type="entry name" value="Peptidase_S8_Asp-AS"/>
</dbReference>
<feature type="active site" description="Charge relay system" evidence="5">
    <location>
        <position position="226"/>
    </location>
</feature>
<reference evidence="10" key="1">
    <citation type="submission" date="2014-05" db="EMBL/GenBank/DDBJ databases">
        <title>The transcriptome of the halophilic microalga Tetraselmis sp. GSL018 isolated from the Great Salt Lake, Utah.</title>
        <authorList>
            <person name="Jinkerson R.E."/>
            <person name="D'Adamo S."/>
            <person name="Posewitz M.C."/>
        </authorList>
    </citation>
    <scope>NUCLEOTIDE SEQUENCE</scope>
    <source>
        <strain evidence="10">GSL018</strain>
    </source>
</reference>
<keyword evidence="8" id="KW-1133">Transmembrane helix</keyword>
<keyword evidence="8" id="KW-0472">Membrane</keyword>
<dbReference type="CDD" id="cd07473">
    <property type="entry name" value="Peptidases_S8_Subtilisin_like"/>
    <property type="match status" value="1"/>
</dbReference>
<dbReference type="PANTHER" id="PTHR43399">
    <property type="entry name" value="SUBTILISIN-RELATED"/>
    <property type="match status" value="1"/>
</dbReference>